<dbReference type="Pfam" id="PF02775">
    <property type="entry name" value="TPP_enzyme_C"/>
    <property type="match status" value="1"/>
</dbReference>
<dbReference type="RefSeq" id="WP_097373540.1">
    <property type="nucleotide sequence ID" value="NZ_CP021404.1"/>
</dbReference>
<dbReference type="SUPFAM" id="SSF52518">
    <property type="entry name" value="Thiamin diphosphate-binding fold (THDP-binding)"/>
    <property type="match status" value="2"/>
</dbReference>
<keyword evidence="8" id="KW-1185">Reference proteome</keyword>
<dbReference type="EMBL" id="CP021404">
    <property type="protein sequence ID" value="ATI42378.1"/>
    <property type="molecule type" value="Genomic_DNA"/>
</dbReference>
<dbReference type="AlphaFoldDB" id="A0A291M0S2"/>
<dbReference type="GO" id="GO:0003984">
    <property type="term" value="F:acetolactate synthase activity"/>
    <property type="evidence" value="ECO:0007669"/>
    <property type="project" value="TreeGrafter"/>
</dbReference>
<evidence type="ECO:0000259" key="5">
    <source>
        <dbReference type="Pfam" id="PF02775"/>
    </source>
</evidence>
<dbReference type="Gene3D" id="3.40.50.970">
    <property type="match status" value="2"/>
</dbReference>
<comment type="similarity">
    <text evidence="1 3">Belongs to the TPP enzyme family.</text>
</comment>
<dbReference type="PANTHER" id="PTHR18968:SF9">
    <property type="entry name" value="3D-(3,5_4)-TRIHYDROXYCYCLOHEXANE-1,2-DIONE HYDROLASE"/>
    <property type="match status" value="1"/>
</dbReference>
<dbReference type="Pfam" id="PF00205">
    <property type="entry name" value="TPP_enzyme_M"/>
    <property type="match status" value="1"/>
</dbReference>
<dbReference type="InterPro" id="IPR011766">
    <property type="entry name" value="TPP_enzyme_TPP-bd"/>
</dbReference>
<organism evidence="7 8">
    <name type="scientific">Pacificitalea manganoxidans</name>
    <dbReference type="NCBI Taxonomy" id="1411902"/>
    <lineage>
        <taxon>Bacteria</taxon>
        <taxon>Pseudomonadati</taxon>
        <taxon>Pseudomonadota</taxon>
        <taxon>Alphaproteobacteria</taxon>
        <taxon>Rhodobacterales</taxon>
        <taxon>Paracoccaceae</taxon>
        <taxon>Pacificitalea</taxon>
    </lineage>
</organism>
<dbReference type="Proteomes" id="UP000219050">
    <property type="component" value="Chromosome"/>
</dbReference>
<dbReference type="GO" id="GO:0009097">
    <property type="term" value="P:isoleucine biosynthetic process"/>
    <property type="evidence" value="ECO:0007669"/>
    <property type="project" value="TreeGrafter"/>
</dbReference>
<evidence type="ECO:0000256" key="1">
    <source>
        <dbReference type="ARBA" id="ARBA00007812"/>
    </source>
</evidence>
<evidence type="ECO:0000256" key="3">
    <source>
        <dbReference type="RuleBase" id="RU362132"/>
    </source>
</evidence>
<evidence type="ECO:0000256" key="2">
    <source>
        <dbReference type="ARBA" id="ARBA00023052"/>
    </source>
</evidence>
<feature type="domain" description="Thiamine pyrophosphate enzyme TPP-binding" evidence="5">
    <location>
        <begin position="449"/>
        <end position="598"/>
    </location>
</feature>
<gene>
    <name evidence="7" type="ORF">CBW24_10390</name>
</gene>
<dbReference type="SUPFAM" id="SSF52467">
    <property type="entry name" value="DHS-like NAD/FAD-binding domain"/>
    <property type="match status" value="1"/>
</dbReference>
<dbReference type="GO" id="GO:0009099">
    <property type="term" value="P:L-valine biosynthetic process"/>
    <property type="evidence" value="ECO:0007669"/>
    <property type="project" value="TreeGrafter"/>
</dbReference>
<evidence type="ECO:0000313" key="8">
    <source>
        <dbReference type="Proteomes" id="UP000219050"/>
    </source>
</evidence>
<dbReference type="KEGG" id="cmag:CBW24_10390"/>
<proteinExistence type="inferred from homology"/>
<dbReference type="GO" id="GO:0030976">
    <property type="term" value="F:thiamine pyrophosphate binding"/>
    <property type="evidence" value="ECO:0007669"/>
    <property type="project" value="InterPro"/>
</dbReference>
<evidence type="ECO:0000259" key="6">
    <source>
        <dbReference type="Pfam" id="PF02776"/>
    </source>
</evidence>
<protein>
    <submittedName>
        <fullName evidence="7">Thiamine pyrophosphate-binding protein</fullName>
    </submittedName>
</protein>
<keyword evidence="2 3" id="KW-0786">Thiamine pyrophosphate</keyword>
<dbReference type="GO" id="GO:0050660">
    <property type="term" value="F:flavin adenine dinucleotide binding"/>
    <property type="evidence" value="ECO:0007669"/>
    <property type="project" value="TreeGrafter"/>
</dbReference>
<dbReference type="Pfam" id="PF02776">
    <property type="entry name" value="TPP_enzyme_N"/>
    <property type="match status" value="1"/>
</dbReference>
<sequence>MLERTSPKEADISVATSAAATPEDALRARARRLAEGGIAALAADAQVIEVTLSEALVIGLLRQGVRTYFAIFGHGSTDLGEVLRVYTEEGVTTCINCRNEVEMAHAATAHAWVYGETPAVITSIGPGGLQAMAGALAASSNGIGVYHIYGDETTRGEGYNMQQVPKAEQGLFGRITALMGQSYTLHTPEALRDCLRRGTACVHHPYRAAPFFIMAPINTQPQQTALNLATLPGRLNAPTLAPAGQDALTRAADLIAGAKRVAIKAGGGTRTHAAAVQRLAEALNAPVVLSPGSLGVLPDDHPLNMHVGGSKGSISGNHAMQNADLAIIIGSRAVCQADCSGTGWPRAQAVININGDLDDASHYANTEMLPGDIGAVIERLLEVVRPQPAGDWTAACTAKKDDWTAFKRARFAQAPVEDPVWQRPVLTQPAAINIVSRFANAHGAVKFFDAGDVQANGFQVVEDSAVGQTVTETGASYMGFATSALLGAAGVAEPKYGVAFTGDGSFMMNPQVLIDAVEHGVRGMIALFDNRRMAAITGLQLAQYGREFRTNDSVAVDYVQMAGAVSGVRAIWAGTTAEELEVALAEGHAHDGLSLLHIPVYGNHDDFAGMGAYGSWNVGNWVDDVQRDYLMQKI</sequence>
<dbReference type="Gene3D" id="3.40.50.1220">
    <property type="entry name" value="TPP-binding domain"/>
    <property type="match status" value="1"/>
</dbReference>
<dbReference type="InterPro" id="IPR012000">
    <property type="entry name" value="Thiamin_PyroP_enz_cen_dom"/>
</dbReference>
<accession>A0A291M0S2</accession>
<feature type="domain" description="Thiamine pyrophosphate enzyme N-terminal TPP-binding" evidence="6">
    <location>
        <begin position="51"/>
        <end position="163"/>
    </location>
</feature>
<evidence type="ECO:0000313" key="7">
    <source>
        <dbReference type="EMBL" id="ATI42378.1"/>
    </source>
</evidence>
<dbReference type="InterPro" id="IPR029035">
    <property type="entry name" value="DHS-like_NAD/FAD-binding_dom"/>
</dbReference>
<dbReference type="PANTHER" id="PTHR18968">
    <property type="entry name" value="THIAMINE PYROPHOSPHATE ENZYMES"/>
    <property type="match status" value="1"/>
</dbReference>
<dbReference type="CDD" id="cd00568">
    <property type="entry name" value="TPP_enzymes"/>
    <property type="match status" value="1"/>
</dbReference>
<reference evidence="7 8" key="1">
    <citation type="submission" date="2017-05" db="EMBL/GenBank/DDBJ databases">
        <title>Comparative genomic and metabolic analysis of manganese-oxidizing mechanisms in Celeribater manganoxidans DY25T: its adaption to the environment of polymetallic nodule.</title>
        <authorList>
            <person name="Wang X."/>
        </authorList>
    </citation>
    <scope>NUCLEOTIDE SEQUENCE [LARGE SCALE GENOMIC DNA]</scope>
    <source>
        <strain evidence="7 8">DY25</strain>
    </source>
</reference>
<name>A0A291M0S2_9RHOB</name>
<dbReference type="InterPro" id="IPR045229">
    <property type="entry name" value="TPP_enz"/>
</dbReference>
<dbReference type="GO" id="GO:0005948">
    <property type="term" value="C:acetolactate synthase complex"/>
    <property type="evidence" value="ECO:0007669"/>
    <property type="project" value="TreeGrafter"/>
</dbReference>
<dbReference type="GO" id="GO:0000287">
    <property type="term" value="F:magnesium ion binding"/>
    <property type="evidence" value="ECO:0007669"/>
    <property type="project" value="InterPro"/>
</dbReference>
<feature type="domain" description="Thiamine pyrophosphate enzyme central" evidence="4">
    <location>
        <begin position="249"/>
        <end position="380"/>
    </location>
</feature>
<dbReference type="InterPro" id="IPR012001">
    <property type="entry name" value="Thiamin_PyroP_enz_TPP-bd_dom"/>
</dbReference>
<dbReference type="InterPro" id="IPR029061">
    <property type="entry name" value="THDP-binding"/>
</dbReference>
<evidence type="ECO:0000259" key="4">
    <source>
        <dbReference type="Pfam" id="PF00205"/>
    </source>
</evidence>
<dbReference type="OrthoDB" id="7796240at2"/>
<dbReference type="CDD" id="cd07035">
    <property type="entry name" value="TPP_PYR_POX_like"/>
    <property type="match status" value="1"/>
</dbReference>